<keyword evidence="3" id="KW-1185">Reference proteome</keyword>
<dbReference type="RefSeq" id="XP_007800767.1">
    <property type="nucleotide sequence ID" value="XM_007802576.1"/>
</dbReference>
<dbReference type="Proteomes" id="UP000019373">
    <property type="component" value="Unassembled WGS sequence"/>
</dbReference>
<evidence type="ECO:0000256" key="1">
    <source>
        <dbReference type="SAM" id="MobiDB-lite"/>
    </source>
</evidence>
<feature type="region of interest" description="Disordered" evidence="1">
    <location>
        <begin position="92"/>
        <end position="120"/>
    </location>
</feature>
<feature type="compositionally biased region" description="Basic and acidic residues" evidence="1">
    <location>
        <begin position="92"/>
        <end position="110"/>
    </location>
</feature>
<dbReference type="GeneID" id="19242381"/>
<dbReference type="EMBL" id="KE720942">
    <property type="protein sequence ID" value="ERF73565.1"/>
    <property type="molecule type" value="Genomic_DNA"/>
</dbReference>
<proteinExistence type="predicted"/>
<protein>
    <submittedName>
        <fullName evidence="2">Uncharacterized protein</fullName>
    </submittedName>
</protein>
<feature type="compositionally biased region" description="Polar residues" evidence="1">
    <location>
        <begin position="26"/>
        <end position="36"/>
    </location>
</feature>
<sequence>MSLPRRWTDQSNRSNRQLLKPGSFSIRRSQTEATSSEPKLYECMFARYQLSPETLLKWLEDNFPDYKPFDIKVGNDQYKFRLPRNLDEKDKRELLRLRDQDVRDPNRRSESPVPDQHSNP</sequence>
<name>U1HSP0_ENDPU</name>
<feature type="region of interest" description="Disordered" evidence="1">
    <location>
        <begin position="1"/>
        <end position="36"/>
    </location>
</feature>
<dbReference type="AlphaFoldDB" id="U1HSP0"/>
<dbReference type="HOGENOM" id="CLU_2049687_0_0_1"/>
<reference evidence="3" key="1">
    <citation type="journal article" date="2014" name="BMC Genomics">
        <title>Genome characteristics reveal the impact of lichenization on lichen-forming fungus Endocarpon pusillum Hedwig (Verrucariales, Ascomycota).</title>
        <authorList>
            <person name="Wang Y.-Y."/>
            <person name="Liu B."/>
            <person name="Zhang X.-Y."/>
            <person name="Zhou Q.-M."/>
            <person name="Zhang T."/>
            <person name="Li H."/>
            <person name="Yu Y.-F."/>
            <person name="Zhang X.-L."/>
            <person name="Hao X.-Y."/>
            <person name="Wang M."/>
            <person name="Wang L."/>
            <person name="Wei J.-C."/>
        </authorList>
    </citation>
    <scope>NUCLEOTIDE SEQUENCE [LARGE SCALE GENOMIC DNA]</scope>
    <source>
        <strain evidence="3">Z07020 / HMAS-L-300199</strain>
    </source>
</reference>
<evidence type="ECO:0000313" key="3">
    <source>
        <dbReference type="Proteomes" id="UP000019373"/>
    </source>
</evidence>
<accession>U1HSP0</accession>
<organism evidence="2 3">
    <name type="scientific">Endocarpon pusillum (strain Z07020 / HMAS-L-300199)</name>
    <name type="common">Lichen-forming fungus</name>
    <dbReference type="NCBI Taxonomy" id="1263415"/>
    <lineage>
        <taxon>Eukaryota</taxon>
        <taxon>Fungi</taxon>
        <taxon>Dikarya</taxon>
        <taxon>Ascomycota</taxon>
        <taxon>Pezizomycotina</taxon>
        <taxon>Eurotiomycetes</taxon>
        <taxon>Chaetothyriomycetidae</taxon>
        <taxon>Verrucariales</taxon>
        <taxon>Verrucariaceae</taxon>
        <taxon>Endocarpon</taxon>
    </lineage>
</organism>
<evidence type="ECO:0000313" key="2">
    <source>
        <dbReference type="EMBL" id="ERF73565.1"/>
    </source>
</evidence>
<gene>
    <name evidence="2" type="ORF">EPUS_07499</name>
</gene>